<evidence type="ECO:0000256" key="4">
    <source>
        <dbReference type="PROSITE-ProRule" id="PRU00335"/>
    </source>
</evidence>
<dbReference type="Proteomes" id="UP000323454">
    <property type="component" value="Unassembled WGS sequence"/>
</dbReference>
<feature type="DNA-binding region" description="H-T-H motif" evidence="4">
    <location>
        <begin position="36"/>
        <end position="55"/>
    </location>
</feature>
<keyword evidence="3" id="KW-0804">Transcription</keyword>
<dbReference type="Pfam" id="PF00440">
    <property type="entry name" value="TetR_N"/>
    <property type="match status" value="1"/>
</dbReference>
<dbReference type="OrthoDB" id="3186364at2"/>
<dbReference type="AlphaFoldDB" id="A0A5B2XTB5"/>
<evidence type="ECO:0000313" key="7">
    <source>
        <dbReference type="Proteomes" id="UP000323454"/>
    </source>
</evidence>
<proteinExistence type="predicted"/>
<accession>A0A5B2XTB5</accession>
<feature type="domain" description="HTH tetR-type" evidence="5">
    <location>
        <begin position="13"/>
        <end position="73"/>
    </location>
</feature>
<evidence type="ECO:0000256" key="3">
    <source>
        <dbReference type="ARBA" id="ARBA00023163"/>
    </source>
</evidence>
<dbReference type="InterPro" id="IPR050109">
    <property type="entry name" value="HTH-type_TetR-like_transc_reg"/>
</dbReference>
<dbReference type="PANTHER" id="PTHR30055">
    <property type="entry name" value="HTH-TYPE TRANSCRIPTIONAL REGULATOR RUTR"/>
    <property type="match status" value="1"/>
</dbReference>
<protein>
    <submittedName>
        <fullName evidence="6">TetR/AcrR family transcriptional regulator</fullName>
    </submittedName>
</protein>
<dbReference type="PRINTS" id="PR00455">
    <property type="entry name" value="HTHTETR"/>
</dbReference>
<evidence type="ECO:0000256" key="2">
    <source>
        <dbReference type="ARBA" id="ARBA00023125"/>
    </source>
</evidence>
<dbReference type="InterPro" id="IPR009057">
    <property type="entry name" value="Homeodomain-like_sf"/>
</dbReference>
<keyword evidence="7" id="KW-1185">Reference proteome</keyword>
<dbReference type="PROSITE" id="PS50977">
    <property type="entry name" value="HTH_TETR_2"/>
    <property type="match status" value="1"/>
</dbReference>
<evidence type="ECO:0000256" key="1">
    <source>
        <dbReference type="ARBA" id="ARBA00023015"/>
    </source>
</evidence>
<evidence type="ECO:0000259" key="5">
    <source>
        <dbReference type="PROSITE" id="PS50977"/>
    </source>
</evidence>
<keyword evidence="1" id="KW-0805">Transcription regulation</keyword>
<evidence type="ECO:0000313" key="6">
    <source>
        <dbReference type="EMBL" id="KAA2266094.1"/>
    </source>
</evidence>
<dbReference type="GO" id="GO:0003700">
    <property type="term" value="F:DNA-binding transcription factor activity"/>
    <property type="evidence" value="ECO:0007669"/>
    <property type="project" value="TreeGrafter"/>
</dbReference>
<dbReference type="EMBL" id="VUOB01000003">
    <property type="protein sequence ID" value="KAA2266094.1"/>
    <property type="molecule type" value="Genomic_DNA"/>
</dbReference>
<sequence>MTTSTGHERRNGAETRAEILRVALRLFSEKGYEATSTKDLADALGLTKSSLYYHFRNKEEIVACLMADRRHDLDGLIEWITAQPRTPDLARRAVARWMDGTTPQHLQAMRLAQANRPLMRRLADGDDVRAAFGRVIDLLADEDASAQDRILLRMTFDTIAAALLATQETDTDPRDVIAAARRASIALTDAFANRST</sequence>
<organism evidence="6 7">
    <name type="scientific">Solihabitans fulvus</name>
    <dbReference type="NCBI Taxonomy" id="1892852"/>
    <lineage>
        <taxon>Bacteria</taxon>
        <taxon>Bacillati</taxon>
        <taxon>Actinomycetota</taxon>
        <taxon>Actinomycetes</taxon>
        <taxon>Pseudonocardiales</taxon>
        <taxon>Pseudonocardiaceae</taxon>
        <taxon>Solihabitans</taxon>
    </lineage>
</organism>
<reference evidence="6 7" key="2">
    <citation type="submission" date="2019-09" db="EMBL/GenBank/DDBJ databases">
        <authorList>
            <person name="Jin C."/>
        </authorList>
    </citation>
    <scope>NUCLEOTIDE SEQUENCE [LARGE SCALE GENOMIC DNA]</scope>
    <source>
        <strain evidence="6 7">AN110305</strain>
    </source>
</reference>
<dbReference type="SUPFAM" id="SSF46689">
    <property type="entry name" value="Homeodomain-like"/>
    <property type="match status" value="1"/>
</dbReference>
<dbReference type="InterPro" id="IPR001647">
    <property type="entry name" value="HTH_TetR"/>
</dbReference>
<gene>
    <name evidence="6" type="ORF">F0L68_02955</name>
</gene>
<name>A0A5B2XTB5_9PSEU</name>
<dbReference type="GO" id="GO:0000976">
    <property type="term" value="F:transcription cis-regulatory region binding"/>
    <property type="evidence" value="ECO:0007669"/>
    <property type="project" value="TreeGrafter"/>
</dbReference>
<comment type="caution">
    <text evidence="6">The sequence shown here is derived from an EMBL/GenBank/DDBJ whole genome shotgun (WGS) entry which is preliminary data.</text>
</comment>
<dbReference type="PANTHER" id="PTHR30055:SF234">
    <property type="entry name" value="HTH-TYPE TRANSCRIPTIONAL REGULATOR BETI"/>
    <property type="match status" value="1"/>
</dbReference>
<dbReference type="RefSeq" id="WP_149847832.1">
    <property type="nucleotide sequence ID" value="NZ_VUOB01000003.1"/>
</dbReference>
<keyword evidence="2 4" id="KW-0238">DNA-binding</keyword>
<dbReference type="Gene3D" id="1.10.357.10">
    <property type="entry name" value="Tetracycline Repressor, domain 2"/>
    <property type="match status" value="1"/>
</dbReference>
<reference evidence="6 7" key="1">
    <citation type="submission" date="2019-09" db="EMBL/GenBank/DDBJ databases">
        <title>Goodfellowia gen. nov., a new genus of the Pseudonocardineae related to Actinoalloteichus, containing Goodfellowia coeruleoviolacea gen. nov., comb. nov. gen. nov., comb. nov.</title>
        <authorList>
            <person name="Labeda D."/>
        </authorList>
    </citation>
    <scope>NUCLEOTIDE SEQUENCE [LARGE SCALE GENOMIC DNA]</scope>
    <source>
        <strain evidence="6 7">AN110305</strain>
    </source>
</reference>